<feature type="non-terminal residue" evidence="2">
    <location>
        <position position="115"/>
    </location>
</feature>
<sequence>MTRAIKRAAIPAWYTEGFNPHLFITFALPLTLGVESLCESMDIRLTEEMGFEEVKNRLNVNLPDGIRITNVAVPVYKANDIAFAEYKITFHTRKNEKIKNEIEEKLLCDELLAEK</sequence>
<organism evidence="2">
    <name type="scientific">human gut metagenome</name>
    <dbReference type="NCBI Taxonomy" id="408170"/>
    <lineage>
        <taxon>unclassified sequences</taxon>
        <taxon>metagenomes</taxon>
        <taxon>organismal metagenomes</taxon>
    </lineage>
</organism>
<accession>K1V3N5</accession>
<reference evidence="2" key="1">
    <citation type="journal article" date="2013" name="Environ. Microbiol.">
        <title>Microbiota from the distal guts of lean and obese adolescents exhibit partial functional redundancy besides clear differences in community structure.</title>
        <authorList>
            <person name="Ferrer M."/>
            <person name="Ruiz A."/>
            <person name="Lanza F."/>
            <person name="Haange S.B."/>
            <person name="Oberbach A."/>
            <person name="Till H."/>
            <person name="Bargiela R."/>
            <person name="Campoy C."/>
            <person name="Segura M.T."/>
            <person name="Richter M."/>
            <person name="von Bergen M."/>
            <person name="Seifert J."/>
            <person name="Suarez A."/>
        </authorList>
    </citation>
    <scope>NUCLEOTIDE SEQUENCE</scope>
</reference>
<comment type="caution">
    <text evidence="2">The sequence shown here is derived from an EMBL/GenBank/DDBJ whole genome shotgun (WGS) entry which is preliminary data.</text>
</comment>
<dbReference type="NCBIfam" id="TIGR03936">
    <property type="entry name" value="sam_1_link_chp"/>
    <property type="match status" value="1"/>
</dbReference>
<dbReference type="Pfam" id="PF10105">
    <property type="entry name" value="DUF2344"/>
    <property type="match status" value="1"/>
</dbReference>
<dbReference type="EMBL" id="AJWY01002285">
    <property type="protein sequence ID" value="EKC78476.1"/>
    <property type="molecule type" value="Genomic_DNA"/>
</dbReference>
<proteinExistence type="predicted"/>
<evidence type="ECO:0000259" key="1">
    <source>
        <dbReference type="Pfam" id="PF10105"/>
    </source>
</evidence>
<gene>
    <name evidence="2" type="ORF">LEA_03443</name>
</gene>
<dbReference type="InterPro" id="IPR018768">
    <property type="entry name" value="DUF2344"/>
</dbReference>
<name>K1V3N5_9ZZZZ</name>
<feature type="domain" description="DUF2344" evidence="1">
    <location>
        <begin position="1"/>
        <end position="114"/>
    </location>
</feature>
<evidence type="ECO:0000313" key="2">
    <source>
        <dbReference type="EMBL" id="EKC78476.1"/>
    </source>
</evidence>
<protein>
    <recommendedName>
        <fullName evidence="1">DUF2344 domain-containing protein</fullName>
    </recommendedName>
</protein>
<dbReference type="AlphaFoldDB" id="K1V3N5"/>